<organism evidence="1 2">
    <name type="scientific">Confluentibacter flavum</name>
    <dbReference type="NCBI Taxonomy" id="1909700"/>
    <lineage>
        <taxon>Bacteria</taxon>
        <taxon>Pseudomonadati</taxon>
        <taxon>Bacteroidota</taxon>
        <taxon>Flavobacteriia</taxon>
        <taxon>Flavobacteriales</taxon>
        <taxon>Flavobacteriaceae</taxon>
        <taxon>Confluentibacter</taxon>
    </lineage>
</organism>
<dbReference type="OrthoDB" id="1452903at2"/>
<evidence type="ECO:0000313" key="2">
    <source>
        <dbReference type="Proteomes" id="UP000233435"/>
    </source>
</evidence>
<dbReference type="AlphaFoldDB" id="A0A2N3HLX5"/>
<dbReference type="Proteomes" id="UP000233435">
    <property type="component" value="Unassembled WGS sequence"/>
</dbReference>
<gene>
    <name evidence="1" type="ORF">CSW08_05315</name>
</gene>
<reference evidence="1 2" key="1">
    <citation type="submission" date="2017-12" db="EMBL/GenBank/DDBJ databases">
        <title>Confluentibacter flavum sp. nov., isolated from the saline lake.</title>
        <authorList>
            <person name="Yu L."/>
        </authorList>
    </citation>
    <scope>NUCLEOTIDE SEQUENCE [LARGE SCALE GENOMIC DNA]</scope>
    <source>
        <strain evidence="1 2">3B</strain>
    </source>
</reference>
<sequence length="154" mass="17687">MGKRLLYLVFVIVLVSCGTKVSKNPESLIKEVELYSAKIDSDKALETDIIEGALTDTEGFEDIGKFKYTVFFNKETNELLKIKNLETTNKTITENYYFKNNKLSYFDSHSENSKPKKIFIYNGKVVSTESVSAEEQKLFIAKAKRFQKAFNETH</sequence>
<dbReference type="EMBL" id="PJEO01000016">
    <property type="protein sequence ID" value="PKQ45848.1"/>
    <property type="molecule type" value="Genomic_DNA"/>
</dbReference>
<protein>
    <recommendedName>
        <fullName evidence="3">Lipoprotein</fullName>
    </recommendedName>
</protein>
<proteinExistence type="predicted"/>
<evidence type="ECO:0000313" key="1">
    <source>
        <dbReference type="EMBL" id="PKQ45848.1"/>
    </source>
</evidence>
<dbReference type="RefSeq" id="WP_106658875.1">
    <property type="nucleotide sequence ID" value="NZ_PJEO01000016.1"/>
</dbReference>
<evidence type="ECO:0008006" key="3">
    <source>
        <dbReference type="Google" id="ProtNLM"/>
    </source>
</evidence>
<comment type="caution">
    <text evidence="1">The sequence shown here is derived from an EMBL/GenBank/DDBJ whole genome shotgun (WGS) entry which is preliminary data.</text>
</comment>
<keyword evidence="2" id="KW-1185">Reference proteome</keyword>
<accession>A0A2N3HLX5</accession>
<dbReference type="PROSITE" id="PS51257">
    <property type="entry name" value="PROKAR_LIPOPROTEIN"/>
    <property type="match status" value="1"/>
</dbReference>
<name>A0A2N3HLX5_9FLAO</name>